<evidence type="ECO:0000256" key="2">
    <source>
        <dbReference type="ARBA" id="ARBA00023172"/>
    </source>
</evidence>
<dbReference type="PANTHER" id="PTHR30461">
    <property type="entry name" value="DNA-INVERTASE FROM LAMBDOID PROPHAGE"/>
    <property type="match status" value="1"/>
</dbReference>
<dbReference type="AlphaFoldDB" id="A0ABD7C0T8"/>
<dbReference type="Gene3D" id="3.90.1750.20">
    <property type="entry name" value="Putative Large Serine Recombinase, Chain B, Domain 2"/>
    <property type="match status" value="1"/>
</dbReference>
<dbReference type="InterPro" id="IPR006119">
    <property type="entry name" value="Resolv_N"/>
</dbReference>
<dbReference type="PANTHER" id="PTHR30461:SF2">
    <property type="entry name" value="SERINE RECOMBINASE PINE-RELATED"/>
    <property type="match status" value="1"/>
</dbReference>
<dbReference type="Gene3D" id="3.40.50.1390">
    <property type="entry name" value="Resolvase, N-terminal catalytic domain"/>
    <property type="match status" value="1"/>
</dbReference>
<dbReference type="InterPro" id="IPR011109">
    <property type="entry name" value="DNA_bind_recombinase_dom"/>
</dbReference>
<evidence type="ECO:0000256" key="3">
    <source>
        <dbReference type="SAM" id="Coils"/>
    </source>
</evidence>
<reference evidence="5 6" key="1">
    <citation type="submission" date="2021-01" db="EMBL/GenBank/DDBJ databases">
        <title>Genome Characterization of a novel Stenotrophomonas isolate with high keratinase activity.</title>
        <authorList>
            <person name="Cao Z.-J."/>
        </authorList>
    </citation>
    <scope>NUCLEOTIDE SEQUENCE [LARGE SCALE GENOMIC DNA]</scope>
    <source>
        <strain evidence="5 6">DHHJ</strain>
    </source>
</reference>
<dbReference type="PROSITE" id="PS51737">
    <property type="entry name" value="RECOMBINASE_DNA_BIND"/>
    <property type="match status" value="1"/>
</dbReference>
<sequence length="579" mass="63128">MRSESTRAFGHPKEINPILLRSDTATPGSMATKARVYSYLRFSDPKQAAGSSADRQLEYARRWASEHGMTLDSALSMQDEGLSAYHQRHVKKGALGVFLAAIDEGRIPSGSVLIVEGLDRLSRAEPIQAQAQLAQIINAGITVVTASDGREYNRAGLKAQPMDLVYSLLVMIRAHEESDTKSKRVRAAIHRQCQGWIAGTWRGVIRNGRDPHWLELTKPGEFKLVPDRAEAVRLAVRMFREGNGAVTIMRALEEQGLQITNGGNPAGQLYKIVRNRALVGEKVLEVEGQEYRLPGYYPPLLTAEEFADLQHVAGQRIRRKGTSEIPSLIAGMRVTYCGYCGSAMVAQNLMNRGRRADGQPQHGHRRMICVGNSQGSGCAVSGSCSVVPIEHALMTFCADQMNLTRLHEGGNREASISGQLAVARAAVADTTAKIEKVTDALLSAAAGQAPAAFMRRARELEETLAGQQAEVDALEHELASAAATPPPALAQAWADLVEGVRALDYDARIKARQMVADTFERIAIYHRGIEPVQTRSWKGTIDLVLVAKRGNTRVLHVDRQTGEWRAGEELTTGALPAPL</sequence>
<evidence type="ECO:0000313" key="5">
    <source>
        <dbReference type="EMBL" id="QQQ41275.1"/>
    </source>
</evidence>
<keyword evidence="2" id="KW-0233">DNA recombination</keyword>
<dbReference type="GO" id="GO:0006310">
    <property type="term" value="P:DNA recombination"/>
    <property type="evidence" value="ECO:0007669"/>
    <property type="project" value="UniProtKB-KW"/>
</dbReference>
<dbReference type="EMBL" id="CP067993">
    <property type="protein sequence ID" value="QQQ41275.1"/>
    <property type="molecule type" value="Genomic_DNA"/>
</dbReference>
<proteinExistence type="predicted"/>
<feature type="coiled-coil region" evidence="3">
    <location>
        <begin position="457"/>
        <end position="484"/>
    </location>
</feature>
<name>A0ABD7C0T8_STEMA</name>
<evidence type="ECO:0000259" key="4">
    <source>
        <dbReference type="PROSITE" id="PS51737"/>
    </source>
</evidence>
<dbReference type="InterPro" id="IPR050639">
    <property type="entry name" value="SSR_resolvase"/>
</dbReference>
<protein>
    <submittedName>
        <fullName evidence="5">Recombinase family protein</fullName>
    </submittedName>
</protein>
<dbReference type="Pfam" id="PF07508">
    <property type="entry name" value="Recombinase"/>
    <property type="match status" value="1"/>
</dbReference>
<dbReference type="CDD" id="cd00338">
    <property type="entry name" value="Ser_Recombinase"/>
    <property type="match status" value="1"/>
</dbReference>
<dbReference type="SMART" id="SM00857">
    <property type="entry name" value="Resolvase"/>
    <property type="match status" value="1"/>
</dbReference>
<dbReference type="InterPro" id="IPR036162">
    <property type="entry name" value="Resolvase-like_N_sf"/>
</dbReference>
<feature type="domain" description="Recombinase" evidence="4">
    <location>
        <begin position="211"/>
        <end position="319"/>
    </location>
</feature>
<organism evidence="5 6">
    <name type="scientific">Stenotrophomonas maltophilia</name>
    <name type="common">Pseudomonas maltophilia</name>
    <name type="synonym">Xanthomonas maltophilia</name>
    <dbReference type="NCBI Taxonomy" id="40324"/>
    <lineage>
        <taxon>Bacteria</taxon>
        <taxon>Pseudomonadati</taxon>
        <taxon>Pseudomonadota</taxon>
        <taxon>Gammaproteobacteria</taxon>
        <taxon>Lysobacterales</taxon>
        <taxon>Lysobacteraceae</taxon>
        <taxon>Stenotrophomonas</taxon>
        <taxon>Stenotrophomonas maltophilia group</taxon>
    </lineage>
</organism>
<gene>
    <name evidence="5" type="ORF">JJL50_15120</name>
</gene>
<dbReference type="Pfam" id="PF00239">
    <property type="entry name" value="Resolvase"/>
    <property type="match status" value="1"/>
</dbReference>
<evidence type="ECO:0000313" key="6">
    <source>
        <dbReference type="Proteomes" id="UP000596095"/>
    </source>
</evidence>
<dbReference type="SUPFAM" id="SSF53041">
    <property type="entry name" value="Resolvase-like"/>
    <property type="match status" value="1"/>
</dbReference>
<keyword evidence="1" id="KW-0238">DNA-binding</keyword>
<dbReference type="Proteomes" id="UP000596095">
    <property type="component" value="Chromosome"/>
</dbReference>
<evidence type="ECO:0000256" key="1">
    <source>
        <dbReference type="ARBA" id="ARBA00023125"/>
    </source>
</evidence>
<dbReference type="InterPro" id="IPR038109">
    <property type="entry name" value="DNA_bind_recomb_sf"/>
</dbReference>
<accession>A0ABD7C0T8</accession>
<keyword evidence="3" id="KW-0175">Coiled coil</keyword>
<dbReference type="GO" id="GO:0003677">
    <property type="term" value="F:DNA binding"/>
    <property type="evidence" value="ECO:0007669"/>
    <property type="project" value="UniProtKB-KW"/>
</dbReference>